<gene>
    <name evidence="1" type="ORF">KDK95_14705</name>
</gene>
<dbReference type="Pfam" id="PF00702">
    <property type="entry name" value="Hydrolase"/>
    <property type="match status" value="1"/>
</dbReference>
<dbReference type="AlphaFoldDB" id="A0A941E9R0"/>
<dbReference type="InterPro" id="IPR006439">
    <property type="entry name" value="HAD-SF_hydro_IA"/>
</dbReference>
<dbReference type="SFLD" id="SFLDG01129">
    <property type="entry name" value="C1.5:_HAD__Beta-PGM__Phosphata"/>
    <property type="match status" value="1"/>
</dbReference>
<keyword evidence="2" id="KW-1185">Reference proteome</keyword>
<reference evidence="1" key="1">
    <citation type="submission" date="2021-04" db="EMBL/GenBank/DDBJ databases">
        <title>Genome based classification of Actinospica acidithermotolerans sp. nov., an actinobacterium isolated from an Indonesian hot spring.</title>
        <authorList>
            <person name="Kusuma A.B."/>
            <person name="Putra K.E."/>
            <person name="Nafisah S."/>
            <person name="Loh J."/>
            <person name="Nouioui I."/>
            <person name="Goodfellow M."/>
        </authorList>
    </citation>
    <scope>NUCLEOTIDE SEQUENCE</scope>
    <source>
        <strain evidence="1">MGRD01-02</strain>
    </source>
</reference>
<dbReference type="InterPro" id="IPR023198">
    <property type="entry name" value="PGP-like_dom2"/>
</dbReference>
<dbReference type="NCBIfam" id="TIGR01509">
    <property type="entry name" value="HAD-SF-IA-v3"/>
    <property type="match status" value="1"/>
</dbReference>
<dbReference type="SFLD" id="SFLDS00003">
    <property type="entry name" value="Haloacid_Dehalogenase"/>
    <property type="match status" value="1"/>
</dbReference>
<dbReference type="RefSeq" id="WP_212518709.1">
    <property type="nucleotide sequence ID" value="NZ_JAGSOH010000037.1"/>
</dbReference>
<dbReference type="Gene3D" id="1.10.150.240">
    <property type="entry name" value="Putative phosphatase, domain 2"/>
    <property type="match status" value="1"/>
</dbReference>
<dbReference type="PANTHER" id="PTHR47829">
    <property type="entry name" value="HYDROLASE, PUTATIVE (AFU_ORTHOLOGUE AFUA_1G12880)-RELATED"/>
    <property type="match status" value="1"/>
</dbReference>
<dbReference type="InterPro" id="IPR036412">
    <property type="entry name" value="HAD-like_sf"/>
</dbReference>
<accession>A0A941E9R0</accession>
<protein>
    <submittedName>
        <fullName evidence="1">HAD family phosphatase</fullName>
    </submittedName>
</protein>
<dbReference type="SUPFAM" id="SSF56784">
    <property type="entry name" value="HAD-like"/>
    <property type="match status" value="1"/>
</dbReference>
<organism evidence="1 2">
    <name type="scientific">Actinospica acidithermotolerans</name>
    <dbReference type="NCBI Taxonomy" id="2828514"/>
    <lineage>
        <taxon>Bacteria</taxon>
        <taxon>Bacillati</taxon>
        <taxon>Actinomycetota</taxon>
        <taxon>Actinomycetes</taxon>
        <taxon>Catenulisporales</taxon>
        <taxon>Actinospicaceae</taxon>
        <taxon>Actinospica</taxon>
    </lineage>
</organism>
<dbReference type="EMBL" id="JAGSOH010000037">
    <property type="protein sequence ID" value="MBR7827566.1"/>
    <property type="molecule type" value="Genomic_DNA"/>
</dbReference>
<proteinExistence type="predicted"/>
<dbReference type="Gene3D" id="3.40.50.1000">
    <property type="entry name" value="HAD superfamily/HAD-like"/>
    <property type="match status" value="1"/>
</dbReference>
<evidence type="ECO:0000313" key="2">
    <source>
        <dbReference type="Proteomes" id="UP000676325"/>
    </source>
</evidence>
<dbReference type="PANTHER" id="PTHR47829:SF1">
    <property type="entry name" value="HAD FAMILY PHOSPHATASE"/>
    <property type="match status" value="1"/>
</dbReference>
<dbReference type="CDD" id="cd02603">
    <property type="entry name" value="HAD_sEH-N_like"/>
    <property type="match status" value="1"/>
</dbReference>
<comment type="caution">
    <text evidence="1">The sequence shown here is derived from an EMBL/GenBank/DDBJ whole genome shotgun (WGS) entry which is preliminary data.</text>
</comment>
<dbReference type="InterPro" id="IPR052898">
    <property type="entry name" value="ACAD10-like"/>
</dbReference>
<evidence type="ECO:0000313" key="1">
    <source>
        <dbReference type="EMBL" id="MBR7827566.1"/>
    </source>
</evidence>
<dbReference type="InterPro" id="IPR023214">
    <property type="entry name" value="HAD_sf"/>
</dbReference>
<sequence>MPTRRYSGLIMDFAGVLTSNLVQVYDYFELVEGLKQFTVLRGWADPRGKDLYRRLELGEISQEQWNDEFGALIGVPADNLMGRLLEDLTPARSVLRAVKDARAAGVRTAVLSNSLGRHPHDPYAAYDLEAHFDVVVLSDEVGLRKPDPRIFQLTADRLGLSTAECLFADDTEENLPPAEALGMGVVHAVDEQEIALRLRSLLGLGAE</sequence>
<dbReference type="Proteomes" id="UP000676325">
    <property type="component" value="Unassembled WGS sequence"/>
</dbReference>
<name>A0A941E9R0_9ACTN</name>